<feature type="region of interest" description="Disordered" evidence="5">
    <location>
        <begin position="246"/>
        <end position="321"/>
    </location>
</feature>
<keyword evidence="4" id="KW-0067">ATP-binding</keyword>
<dbReference type="PROSITE" id="PS50011">
    <property type="entry name" value="PROTEIN_KINASE_DOM"/>
    <property type="match status" value="1"/>
</dbReference>
<feature type="compositionally biased region" description="Low complexity" evidence="5">
    <location>
        <begin position="1"/>
        <end position="16"/>
    </location>
</feature>
<name>A0ABQ8UAT8_9EUKA</name>
<evidence type="ECO:0000313" key="7">
    <source>
        <dbReference type="EMBL" id="KAJ4454727.1"/>
    </source>
</evidence>
<dbReference type="PANTHER" id="PTHR11042">
    <property type="entry name" value="EUKARYOTIC TRANSLATION INITIATION FACTOR 2-ALPHA KINASE EIF2-ALPHA KINASE -RELATED"/>
    <property type="match status" value="1"/>
</dbReference>
<proteinExistence type="predicted"/>
<organism evidence="7 8">
    <name type="scientific">Paratrimastix pyriformis</name>
    <dbReference type="NCBI Taxonomy" id="342808"/>
    <lineage>
        <taxon>Eukaryota</taxon>
        <taxon>Metamonada</taxon>
        <taxon>Preaxostyla</taxon>
        <taxon>Paratrimastigidae</taxon>
        <taxon>Paratrimastix</taxon>
    </lineage>
</organism>
<feature type="compositionally biased region" description="Polar residues" evidence="5">
    <location>
        <begin position="306"/>
        <end position="321"/>
    </location>
</feature>
<evidence type="ECO:0000256" key="4">
    <source>
        <dbReference type="ARBA" id="ARBA00022840"/>
    </source>
</evidence>
<sequence>MAIPAGAVGPPARPAGSNESPAVPPAAAALGSGAAVVGGENPGGTERLSIPHVLAEVLEGLRFLHARGISHRDIKPASIFPSFILFGIPCVHPASANIFFSVDGHVKLGDFGLSTFVSECLRSPGTIDPISTVSLLSSSLTSALLRQEEEEAGGGHGGGSLGTTDGVGFRMVMAPPPPPPAPAAESDAGRGYHRMPPPLGASVMGSPGDAGGGYHRMPPPALAASPLRSPAIGLARNLFQAMTTSLFDDIPPTPASSTPPTTPPTHPAAPSGFLKPPAHPHTPPRRGTISGGAPVPPRPLAHVQSHPGSTTRPPATGFLTQGTAAAKGSGLVVGSARPGVGILGVGAGDKGMRIGGGRVPATWQEEDSEEGGTFAYSAPTDRPLDIDHPDGSVPLGAPKKPNEKYDVFSLGVVLFELLHGPFSTKMERTALLEELRRGHIDESILTAAGDRSNPGCTHLLRLMIQSNNCSPPEQHRAPSRPSSDRDLNRSAHPFPHAASSPFDLPVRVKQLPRHDAWRIIPSQRQPISTALPCPTPYNRKDPCLFRGVSVLASNGKLTPNKEVRPLTSLPHALHAIHSPPRSAPPHSPAPPLESIVFWCSQ</sequence>
<reference evidence="7" key="1">
    <citation type="journal article" date="2022" name="bioRxiv">
        <title>Genomics of Preaxostyla Flagellates Illuminates Evolutionary Transitions and the Path Towards Mitochondrial Loss.</title>
        <authorList>
            <person name="Novak L.V.F."/>
            <person name="Treitli S.C."/>
            <person name="Pyrih J."/>
            <person name="Halakuc P."/>
            <person name="Pipaliya S.V."/>
            <person name="Vacek V."/>
            <person name="Brzon O."/>
            <person name="Soukal P."/>
            <person name="Eme L."/>
            <person name="Dacks J.B."/>
            <person name="Karnkowska A."/>
            <person name="Elias M."/>
            <person name="Hampl V."/>
        </authorList>
    </citation>
    <scope>NUCLEOTIDE SEQUENCE</scope>
    <source>
        <strain evidence="7">RCP-MX</strain>
    </source>
</reference>
<dbReference type="SUPFAM" id="SSF56112">
    <property type="entry name" value="Protein kinase-like (PK-like)"/>
    <property type="match status" value="1"/>
</dbReference>
<dbReference type="InterPro" id="IPR050339">
    <property type="entry name" value="CC_SR_Kinase"/>
</dbReference>
<dbReference type="Gene3D" id="1.10.510.10">
    <property type="entry name" value="Transferase(Phosphotransferase) domain 1"/>
    <property type="match status" value="2"/>
</dbReference>
<dbReference type="InterPro" id="IPR000719">
    <property type="entry name" value="Prot_kinase_dom"/>
</dbReference>
<gene>
    <name evidence="7" type="ORF">PAPYR_10487</name>
</gene>
<evidence type="ECO:0000313" key="8">
    <source>
        <dbReference type="Proteomes" id="UP001141327"/>
    </source>
</evidence>
<keyword evidence="8" id="KW-1185">Reference proteome</keyword>
<feature type="region of interest" description="Disordered" evidence="5">
    <location>
        <begin position="468"/>
        <end position="501"/>
    </location>
</feature>
<feature type="region of interest" description="Disordered" evidence="5">
    <location>
        <begin position="1"/>
        <end position="24"/>
    </location>
</feature>
<protein>
    <recommendedName>
        <fullName evidence="6">Protein kinase domain-containing protein</fullName>
    </recommendedName>
</protein>
<evidence type="ECO:0000256" key="5">
    <source>
        <dbReference type="SAM" id="MobiDB-lite"/>
    </source>
</evidence>
<comment type="caution">
    <text evidence="7">The sequence shown here is derived from an EMBL/GenBank/DDBJ whole genome shotgun (WGS) entry which is preliminary data.</text>
</comment>
<evidence type="ECO:0000256" key="2">
    <source>
        <dbReference type="ARBA" id="ARBA00022741"/>
    </source>
</evidence>
<keyword evidence="3" id="KW-0418">Kinase</keyword>
<evidence type="ECO:0000259" key="6">
    <source>
        <dbReference type="PROSITE" id="PS50011"/>
    </source>
</evidence>
<dbReference type="InterPro" id="IPR011009">
    <property type="entry name" value="Kinase-like_dom_sf"/>
</dbReference>
<dbReference type="Proteomes" id="UP001141327">
    <property type="component" value="Unassembled WGS sequence"/>
</dbReference>
<dbReference type="Pfam" id="PF00069">
    <property type="entry name" value="Pkinase"/>
    <property type="match status" value="1"/>
</dbReference>
<evidence type="ECO:0000256" key="3">
    <source>
        <dbReference type="ARBA" id="ARBA00022777"/>
    </source>
</evidence>
<accession>A0ABQ8UAT8</accession>
<dbReference type="EMBL" id="JAPMOS010000137">
    <property type="protein sequence ID" value="KAJ4454727.1"/>
    <property type="molecule type" value="Genomic_DNA"/>
</dbReference>
<evidence type="ECO:0000256" key="1">
    <source>
        <dbReference type="ARBA" id="ARBA00022679"/>
    </source>
</evidence>
<feature type="domain" description="Protein kinase" evidence="6">
    <location>
        <begin position="1"/>
        <end position="495"/>
    </location>
</feature>
<keyword evidence="2" id="KW-0547">Nucleotide-binding</keyword>
<keyword evidence="1" id="KW-0808">Transferase</keyword>